<dbReference type="AlphaFoldDB" id="A0A9X2XP52"/>
<evidence type="ECO:0000256" key="1">
    <source>
        <dbReference type="SAM" id="Coils"/>
    </source>
</evidence>
<evidence type="ECO:0000313" key="5">
    <source>
        <dbReference type="Proteomes" id="UP001155483"/>
    </source>
</evidence>
<feature type="domain" description="Peptidase S74" evidence="3">
    <location>
        <begin position="241"/>
        <end position="353"/>
    </location>
</feature>
<dbReference type="EMBL" id="JAOTIF010000008">
    <property type="protein sequence ID" value="MCU7549944.1"/>
    <property type="molecule type" value="Genomic_DNA"/>
</dbReference>
<keyword evidence="2" id="KW-0732">Signal</keyword>
<dbReference type="Pfam" id="PF18962">
    <property type="entry name" value="Por_Secre_tail"/>
    <property type="match status" value="1"/>
</dbReference>
<feature type="chain" id="PRO_5040840378" evidence="2">
    <location>
        <begin position="22"/>
        <end position="468"/>
    </location>
</feature>
<organism evidence="4 5">
    <name type="scientific">Paraflavisolibacter caeni</name>
    <dbReference type="NCBI Taxonomy" id="2982496"/>
    <lineage>
        <taxon>Bacteria</taxon>
        <taxon>Pseudomonadati</taxon>
        <taxon>Bacteroidota</taxon>
        <taxon>Chitinophagia</taxon>
        <taxon>Chitinophagales</taxon>
        <taxon>Chitinophagaceae</taxon>
        <taxon>Paraflavisolibacter</taxon>
    </lineage>
</organism>
<feature type="signal peptide" evidence="2">
    <location>
        <begin position="1"/>
        <end position="21"/>
    </location>
</feature>
<feature type="coiled-coil region" evidence="1">
    <location>
        <begin position="339"/>
        <end position="373"/>
    </location>
</feature>
<sequence>MKKQLLLLLSTACIGITELCAQNWVNGGNTLTANGSIGTNSSHSLLFETSGVERGRITNGGNWAIGSTGTTSRFTVNSASGVSPFRAQVNGSTKLIVNSNGSTSIGSTTAGPTNGLYVAGTVGIGTAMTGASLNILNPGSSAGIRVTNNFTGNSDRFGIIASSVNNPGYGYGIQATGGDVGVFATAEAGSYSGSAYGVSAAAYGTTGGRYGIYGTASGGSFNAAGYFNGAVWATSYNYIVSDRKFKQDIVPLEHTLQQLMKLKPATYLFNKEAYKSMQLPTGKQIGLIADEVKEVFPELVQQAVHPAELDKDTRKELSPEIKYEGINYQGLIPVLVASVQELKTLNDEHQQQIEQQQQQINDLKETVDRLLNTLNLNGNNLTTAFLKASIPNPAQGTALIQYYVPQNSRTANIVFTDMKGAIIKSITISNKGDGQLNVNTAAWTAGTYTYTLYINGTQTDSKKLVIAR</sequence>
<keyword evidence="1" id="KW-0175">Coiled coil</keyword>
<evidence type="ECO:0000313" key="4">
    <source>
        <dbReference type="EMBL" id="MCU7549944.1"/>
    </source>
</evidence>
<dbReference type="InterPro" id="IPR030392">
    <property type="entry name" value="S74_ICA"/>
</dbReference>
<keyword evidence="5" id="KW-1185">Reference proteome</keyword>
<dbReference type="RefSeq" id="WP_279297383.1">
    <property type="nucleotide sequence ID" value="NZ_JAOTIF010000008.1"/>
</dbReference>
<dbReference type="Proteomes" id="UP001155483">
    <property type="component" value="Unassembled WGS sequence"/>
</dbReference>
<comment type="caution">
    <text evidence="4">The sequence shown here is derived from an EMBL/GenBank/DDBJ whole genome shotgun (WGS) entry which is preliminary data.</text>
</comment>
<reference evidence="4" key="1">
    <citation type="submission" date="2022-09" db="EMBL/GenBank/DDBJ databases">
        <authorList>
            <person name="Yuan C."/>
            <person name="Ke Z."/>
        </authorList>
    </citation>
    <scope>NUCLEOTIDE SEQUENCE</scope>
    <source>
        <strain evidence="4">LB-8</strain>
    </source>
</reference>
<reference evidence="4" key="2">
    <citation type="submission" date="2023-04" db="EMBL/GenBank/DDBJ databases">
        <title>Paracnuella aquatica gen. nov., sp. nov., a member of the family Chitinophagaceae isolated from a hot spring.</title>
        <authorList>
            <person name="Wang C."/>
        </authorList>
    </citation>
    <scope>NUCLEOTIDE SEQUENCE</scope>
    <source>
        <strain evidence="4">LB-8</strain>
    </source>
</reference>
<evidence type="ECO:0000259" key="3">
    <source>
        <dbReference type="PROSITE" id="PS51688"/>
    </source>
</evidence>
<accession>A0A9X2XP52</accession>
<gene>
    <name evidence="4" type="ORF">OCK74_12500</name>
</gene>
<evidence type="ECO:0000256" key="2">
    <source>
        <dbReference type="SAM" id="SignalP"/>
    </source>
</evidence>
<protein>
    <submittedName>
        <fullName evidence="4">Tail fiber domain-containing protein</fullName>
    </submittedName>
</protein>
<dbReference type="PROSITE" id="PS51688">
    <property type="entry name" value="ICA"/>
    <property type="match status" value="1"/>
</dbReference>
<dbReference type="Pfam" id="PF13884">
    <property type="entry name" value="Peptidase_S74"/>
    <property type="match status" value="1"/>
</dbReference>
<proteinExistence type="predicted"/>
<dbReference type="InterPro" id="IPR026444">
    <property type="entry name" value="Secre_tail"/>
</dbReference>
<dbReference type="NCBIfam" id="TIGR04183">
    <property type="entry name" value="Por_Secre_tail"/>
    <property type="match status" value="1"/>
</dbReference>
<name>A0A9X2XP52_9BACT</name>